<evidence type="ECO:0000313" key="12">
    <source>
        <dbReference type="Proteomes" id="UP000466894"/>
    </source>
</evidence>
<name>A0A7I7PGN5_9MYCO</name>
<dbReference type="SUPFAM" id="SSF56112">
    <property type="entry name" value="Protein kinase-like (PK-like)"/>
    <property type="match status" value="1"/>
</dbReference>
<dbReference type="GO" id="GO:0004674">
    <property type="term" value="F:protein serine/threonine kinase activity"/>
    <property type="evidence" value="ECO:0007669"/>
    <property type="project" value="UniProtKB-KW"/>
</dbReference>
<feature type="binding site" evidence="7">
    <location>
        <position position="38"/>
    </location>
    <ligand>
        <name>ATP</name>
        <dbReference type="ChEBI" id="CHEBI:30616"/>
    </ligand>
</feature>
<dbReference type="Proteomes" id="UP000192374">
    <property type="component" value="Unassembled WGS sequence"/>
</dbReference>
<accession>A0A7I7PGN5</accession>
<proteinExistence type="predicted"/>
<dbReference type="InterPro" id="IPR008271">
    <property type="entry name" value="Ser/Thr_kinase_AS"/>
</dbReference>
<dbReference type="SMART" id="SM00220">
    <property type="entry name" value="S_TKc"/>
    <property type="match status" value="1"/>
</dbReference>
<protein>
    <recommendedName>
        <fullName evidence="1">non-specific serine/threonine protein kinase</fullName>
        <ecNumber evidence="1">2.7.11.1</ecNumber>
    </recommendedName>
</protein>
<reference evidence="9" key="3">
    <citation type="submission" date="2020-02" db="EMBL/GenBank/DDBJ databases">
        <authorList>
            <person name="Matsumoto Y."/>
            <person name="Motooka D."/>
            <person name="Nakamura S."/>
        </authorList>
    </citation>
    <scope>NUCLEOTIDE SEQUENCE</scope>
    <source>
        <strain evidence="9">JCM 16367</strain>
    </source>
</reference>
<dbReference type="Gene3D" id="3.30.200.20">
    <property type="entry name" value="Phosphorylase Kinase, domain 1"/>
    <property type="match status" value="1"/>
</dbReference>
<keyword evidence="5" id="KW-0418">Kinase</keyword>
<dbReference type="GO" id="GO:0080090">
    <property type="term" value="P:regulation of primary metabolic process"/>
    <property type="evidence" value="ECO:0007669"/>
    <property type="project" value="UniProtKB-ARBA"/>
</dbReference>
<dbReference type="Pfam" id="PF00069">
    <property type="entry name" value="Pkinase"/>
    <property type="match status" value="1"/>
</dbReference>
<evidence type="ECO:0000256" key="7">
    <source>
        <dbReference type="PROSITE-ProRule" id="PRU10141"/>
    </source>
</evidence>
<dbReference type="PANTHER" id="PTHR43289:SF6">
    <property type="entry name" value="SERINE_THREONINE-PROTEIN KINASE NEKL-3"/>
    <property type="match status" value="1"/>
</dbReference>
<evidence type="ECO:0000256" key="3">
    <source>
        <dbReference type="ARBA" id="ARBA00022679"/>
    </source>
</evidence>
<dbReference type="Proteomes" id="UP000466894">
    <property type="component" value="Chromosome"/>
</dbReference>
<evidence type="ECO:0000256" key="6">
    <source>
        <dbReference type="ARBA" id="ARBA00022840"/>
    </source>
</evidence>
<dbReference type="CDD" id="cd14014">
    <property type="entry name" value="STKc_PknB_like"/>
    <property type="match status" value="1"/>
</dbReference>
<dbReference type="EC" id="2.7.11.1" evidence="1"/>
<evidence type="ECO:0000256" key="4">
    <source>
        <dbReference type="ARBA" id="ARBA00022741"/>
    </source>
</evidence>
<dbReference type="AlphaFoldDB" id="A0A7I7PGN5"/>
<keyword evidence="2" id="KW-0723">Serine/threonine-protein kinase</keyword>
<gene>
    <name evidence="10" type="ORF">BST37_14025</name>
    <name evidence="9" type="ORF">MNVI_30290</name>
</gene>
<evidence type="ECO:0000259" key="8">
    <source>
        <dbReference type="PROSITE" id="PS50011"/>
    </source>
</evidence>
<evidence type="ECO:0000256" key="5">
    <source>
        <dbReference type="ARBA" id="ARBA00022777"/>
    </source>
</evidence>
<dbReference type="InterPro" id="IPR000719">
    <property type="entry name" value="Prot_kinase_dom"/>
</dbReference>
<dbReference type="PROSITE" id="PS00107">
    <property type="entry name" value="PROTEIN_KINASE_ATP"/>
    <property type="match status" value="1"/>
</dbReference>
<evidence type="ECO:0000256" key="2">
    <source>
        <dbReference type="ARBA" id="ARBA00022527"/>
    </source>
</evidence>
<dbReference type="FunFam" id="3.30.200.20:FF:000348">
    <property type="entry name" value="Serine/threonine protein kinase"/>
    <property type="match status" value="1"/>
</dbReference>
<dbReference type="KEGG" id="mnv:MNVI_30290"/>
<dbReference type="GO" id="GO:0005524">
    <property type="term" value="F:ATP binding"/>
    <property type="evidence" value="ECO:0007669"/>
    <property type="project" value="UniProtKB-UniRule"/>
</dbReference>
<evidence type="ECO:0000313" key="10">
    <source>
        <dbReference type="EMBL" id="ORB13325.1"/>
    </source>
</evidence>
<dbReference type="Gene3D" id="1.10.510.10">
    <property type="entry name" value="Transferase(Phosphotransferase) domain 1"/>
    <property type="match status" value="1"/>
</dbReference>
<keyword evidence="3" id="KW-0808">Transferase</keyword>
<dbReference type="PROSITE" id="PS50011">
    <property type="entry name" value="PROTEIN_KINASE_DOM"/>
    <property type="match status" value="1"/>
</dbReference>
<dbReference type="InterPro" id="IPR011009">
    <property type="entry name" value="Kinase-like_dom_sf"/>
</dbReference>
<reference evidence="9 12" key="2">
    <citation type="journal article" date="2019" name="Emerg. Microbes Infect.">
        <title>Comprehensive subspecies identification of 175 nontuberculous mycobacteria species based on 7547 genomic profiles.</title>
        <authorList>
            <person name="Matsumoto Y."/>
            <person name="Kinjo T."/>
            <person name="Motooka D."/>
            <person name="Nabeya D."/>
            <person name="Jung N."/>
            <person name="Uechi K."/>
            <person name="Horii T."/>
            <person name="Iida T."/>
            <person name="Fujita J."/>
            <person name="Nakamura S."/>
        </authorList>
    </citation>
    <scope>NUCLEOTIDE SEQUENCE [LARGE SCALE GENOMIC DNA]</scope>
    <source>
        <strain evidence="9 12">JCM 16367</strain>
    </source>
</reference>
<dbReference type="PANTHER" id="PTHR43289">
    <property type="entry name" value="MITOGEN-ACTIVATED PROTEIN KINASE KINASE KINASE 20-RELATED"/>
    <property type="match status" value="1"/>
</dbReference>
<dbReference type="InterPro" id="IPR017441">
    <property type="entry name" value="Protein_kinase_ATP_BS"/>
</dbReference>
<dbReference type="PROSITE" id="PS00108">
    <property type="entry name" value="PROTEIN_KINASE_ST"/>
    <property type="match status" value="1"/>
</dbReference>
<evidence type="ECO:0000256" key="1">
    <source>
        <dbReference type="ARBA" id="ARBA00012513"/>
    </source>
</evidence>
<organism evidence="9 12">
    <name type="scientific">Mycobacterium noviomagense</name>
    <dbReference type="NCBI Taxonomy" id="459858"/>
    <lineage>
        <taxon>Bacteria</taxon>
        <taxon>Bacillati</taxon>
        <taxon>Actinomycetota</taxon>
        <taxon>Actinomycetes</taxon>
        <taxon>Mycobacteriales</taxon>
        <taxon>Mycobacteriaceae</taxon>
        <taxon>Mycobacterium</taxon>
    </lineage>
</organism>
<dbReference type="EMBL" id="AP022583">
    <property type="protein sequence ID" value="BBY07711.1"/>
    <property type="molecule type" value="Genomic_DNA"/>
</dbReference>
<keyword evidence="11" id="KW-1185">Reference proteome</keyword>
<keyword evidence="6 7" id="KW-0067">ATP-binding</keyword>
<keyword evidence="4 7" id="KW-0547">Nucleotide-binding</keyword>
<evidence type="ECO:0000313" key="9">
    <source>
        <dbReference type="EMBL" id="BBY07711.1"/>
    </source>
</evidence>
<sequence>MEGRPFGRYRLVELLGRGGMGEVWRAYDGVIDRIVAIKMLLPHFAQDTTFEHRFRREAHTAARLDHPHIVPIYDVGEIEGRLYVAMKLVNGEDLQTLLSDGPIDPDRAVGITEQIASALQAAHKVGLVHRDLKPSNILVAEDDFAYLIDFGIARAAGELE</sequence>
<reference evidence="10 11" key="1">
    <citation type="submission" date="2017-02" db="EMBL/GenBank/DDBJ databases">
        <title>The new phylogeny of genus Mycobacterium.</title>
        <authorList>
            <person name="Tortoli E."/>
            <person name="Trovato A."/>
            <person name="Cirillo D.M."/>
        </authorList>
    </citation>
    <scope>NUCLEOTIDE SEQUENCE [LARGE SCALE GENOMIC DNA]</scope>
    <source>
        <strain evidence="10 11">DSM 45145</strain>
    </source>
</reference>
<feature type="domain" description="Protein kinase" evidence="8">
    <location>
        <begin position="9"/>
        <end position="160"/>
    </location>
</feature>
<evidence type="ECO:0000313" key="11">
    <source>
        <dbReference type="Proteomes" id="UP000192374"/>
    </source>
</evidence>
<dbReference type="EMBL" id="MVIC01000025">
    <property type="protein sequence ID" value="ORB13325.1"/>
    <property type="molecule type" value="Genomic_DNA"/>
</dbReference>